<comment type="caution">
    <text evidence="9">The sequence shown here is derived from an EMBL/GenBank/DDBJ whole genome shotgun (WGS) entry which is preliminary data.</text>
</comment>
<dbReference type="AlphaFoldDB" id="A0A1S1P4X3"/>
<evidence type="ECO:0000313" key="10">
    <source>
        <dbReference type="Proteomes" id="UP000180215"/>
    </source>
</evidence>
<dbReference type="SUPFAM" id="SSF53448">
    <property type="entry name" value="Nucleotide-diphospho-sugar transferases"/>
    <property type="match status" value="1"/>
</dbReference>
<feature type="transmembrane region" description="Helical" evidence="7">
    <location>
        <begin position="439"/>
        <end position="461"/>
    </location>
</feature>
<feature type="transmembrane region" description="Helical" evidence="7">
    <location>
        <begin position="383"/>
        <end position="402"/>
    </location>
</feature>
<dbReference type="GO" id="GO:0005886">
    <property type="term" value="C:plasma membrane"/>
    <property type="evidence" value="ECO:0007669"/>
    <property type="project" value="TreeGrafter"/>
</dbReference>
<dbReference type="GO" id="GO:0016758">
    <property type="term" value="F:hexosyltransferase activity"/>
    <property type="evidence" value="ECO:0007669"/>
    <property type="project" value="TreeGrafter"/>
</dbReference>
<dbReference type="PANTHER" id="PTHR43867:SF2">
    <property type="entry name" value="CELLULOSE SYNTHASE CATALYTIC SUBUNIT A [UDP-FORMING]"/>
    <property type="match status" value="1"/>
</dbReference>
<sequence length="652" mass="71686">MMFPSPGDAASVLALSFGIALGLFALAGLLRPERAFDRLLFGALTAALIATYARWRWSDTLPPLTPEAGALWSYLFFAAEMVAVVYTLLSVIILLRFKDRSTEADAAQARREASGEWPAVDIFICTYNEPREVVEKSILPSLAIDYEPKTVWVCDDTRRDWLRDYCEEVGARYITRPDNKGAKAGNLNNALRHTAERTDAPLILVLDADFAPQPNILKRMVGLFDDPKTGVVQSPQFFFNADPIQHNLAASDSWVDDQRIFFDVFQPAKDAWNAAFCVGTSFIVRRDRLGEIGGFPDAAICEDLNLSLGMSRRGYETHWLNERLSMGLSAEGLPEYITQRTRWCLGTIQIALLADGPLRGPGYTLVQRIHFLHGVLNWACKPYIVLMLLAPAVYWIAGLPAFEADVLSFLRYGAPPLFALWAYSGWVSRSRTLPIFMEVTHAISALAVTMTLIQAAVRPFGRPFKVTEKGGDRSQMRVRWRMASAFGGLSLLSAFSIVWAFIAPTAPAEISDIDYFNLVWAGVAMVLTFICFLVCFEYPRVDLAFRYDADARIEAGGTSHACRIATLSPGRATLAEAGEPVSAVGAPLILHLPSIGAIDAVADSAGLSLDPTPEQYRALVVALYSTPRDTIARAARFTPAVGGLLRRSLGLG</sequence>
<feature type="transmembrane region" description="Helical" evidence="7">
    <location>
        <begin position="482"/>
        <end position="503"/>
    </location>
</feature>
<evidence type="ECO:0000256" key="7">
    <source>
        <dbReference type="SAM" id="Phobius"/>
    </source>
</evidence>
<evidence type="ECO:0000256" key="2">
    <source>
        <dbReference type="ARBA" id="ARBA00022676"/>
    </source>
</evidence>
<keyword evidence="6 7" id="KW-0472">Membrane</keyword>
<organism evidence="9 10">
    <name type="scientific">Methylorubrum extorquens</name>
    <name type="common">Methylobacterium dichloromethanicum</name>
    <name type="synonym">Methylobacterium extorquens</name>
    <dbReference type="NCBI Taxonomy" id="408"/>
    <lineage>
        <taxon>Bacteria</taxon>
        <taxon>Pseudomonadati</taxon>
        <taxon>Pseudomonadota</taxon>
        <taxon>Alphaproteobacteria</taxon>
        <taxon>Hyphomicrobiales</taxon>
        <taxon>Methylobacteriaceae</taxon>
        <taxon>Methylorubrum</taxon>
    </lineage>
</organism>
<evidence type="ECO:0000256" key="6">
    <source>
        <dbReference type="ARBA" id="ARBA00023136"/>
    </source>
</evidence>
<evidence type="ECO:0000256" key="5">
    <source>
        <dbReference type="ARBA" id="ARBA00022989"/>
    </source>
</evidence>
<keyword evidence="4 7" id="KW-0812">Transmembrane</keyword>
<dbReference type="CDD" id="cd06421">
    <property type="entry name" value="CESA_CelA_like"/>
    <property type="match status" value="1"/>
</dbReference>
<dbReference type="EMBL" id="MNAO01000166">
    <property type="protein sequence ID" value="OHV16095.1"/>
    <property type="molecule type" value="Genomic_DNA"/>
</dbReference>
<dbReference type="InterPro" id="IPR001173">
    <property type="entry name" value="Glyco_trans_2-like"/>
</dbReference>
<dbReference type="PANTHER" id="PTHR43867">
    <property type="entry name" value="CELLULOSE SYNTHASE CATALYTIC SUBUNIT A [UDP-FORMING]"/>
    <property type="match status" value="1"/>
</dbReference>
<dbReference type="Gene3D" id="3.90.550.10">
    <property type="entry name" value="Spore Coat Polysaccharide Biosynthesis Protein SpsA, Chain A"/>
    <property type="match status" value="1"/>
</dbReference>
<comment type="subcellular location">
    <subcellularLocation>
        <location evidence="1">Membrane</location>
        <topology evidence="1">Multi-pass membrane protein</topology>
    </subcellularLocation>
</comment>
<feature type="domain" description="Glycosyltransferase 2-like" evidence="8">
    <location>
        <begin position="122"/>
        <end position="291"/>
    </location>
</feature>
<evidence type="ECO:0000256" key="4">
    <source>
        <dbReference type="ARBA" id="ARBA00022692"/>
    </source>
</evidence>
<feature type="transmembrane region" description="Helical" evidence="7">
    <location>
        <begin position="515"/>
        <end position="536"/>
    </location>
</feature>
<evidence type="ECO:0000256" key="3">
    <source>
        <dbReference type="ARBA" id="ARBA00022679"/>
    </source>
</evidence>
<protein>
    <submittedName>
        <fullName evidence="9">Cellulose synthase</fullName>
    </submittedName>
</protein>
<keyword evidence="3" id="KW-0808">Transferase</keyword>
<evidence type="ECO:0000256" key="1">
    <source>
        <dbReference type="ARBA" id="ARBA00004141"/>
    </source>
</evidence>
<evidence type="ECO:0000259" key="8">
    <source>
        <dbReference type="Pfam" id="PF00535"/>
    </source>
</evidence>
<dbReference type="Pfam" id="PF00535">
    <property type="entry name" value="Glycos_transf_2"/>
    <property type="match status" value="1"/>
</dbReference>
<proteinExistence type="predicted"/>
<keyword evidence="5 7" id="KW-1133">Transmembrane helix</keyword>
<feature type="transmembrane region" description="Helical" evidence="7">
    <location>
        <begin position="75"/>
        <end position="95"/>
    </location>
</feature>
<feature type="transmembrane region" description="Helical" evidence="7">
    <location>
        <begin position="12"/>
        <end position="30"/>
    </location>
</feature>
<keyword evidence="2" id="KW-0328">Glycosyltransferase</keyword>
<name>A0A1S1P4X3_METEX</name>
<feature type="transmembrane region" description="Helical" evidence="7">
    <location>
        <begin position="39"/>
        <end position="55"/>
    </location>
</feature>
<dbReference type="InterPro" id="IPR050321">
    <property type="entry name" value="Glycosyltr_2/OpgH_subfam"/>
</dbReference>
<gene>
    <name evidence="9" type="ORF">BK022_14430</name>
</gene>
<dbReference type="InterPro" id="IPR029044">
    <property type="entry name" value="Nucleotide-diphossugar_trans"/>
</dbReference>
<reference evidence="9 10" key="1">
    <citation type="submission" date="2016-10" db="EMBL/GenBank/DDBJ databases">
        <title>Draft genome sequence of Methylobacterium extorquens CP3, a seed endophyte of Crotalaria pumila with plant growth-promoting and metal tolerance properties.</title>
        <authorList>
            <person name="Sanchez-Lopez A.S."/>
            <person name="Van Hamme J.D."/>
            <person name="Thijs S."/>
            <person name="Mcammond B.M."/>
            <person name="Stevens V."/>
            <person name="Gonzalez-Chavez M.D.C."/>
            <person name="Vangronsveld J."/>
        </authorList>
    </citation>
    <scope>NUCLEOTIDE SEQUENCE [LARGE SCALE GENOMIC DNA]</scope>
    <source>
        <strain evidence="9 10">CP3</strain>
    </source>
</reference>
<evidence type="ECO:0000313" key="9">
    <source>
        <dbReference type="EMBL" id="OHV16095.1"/>
    </source>
</evidence>
<dbReference type="Proteomes" id="UP000180215">
    <property type="component" value="Unassembled WGS sequence"/>
</dbReference>
<accession>A0A1S1P4X3</accession>